<feature type="binding site" evidence="5">
    <location>
        <position position="261"/>
    </location>
    <ligand>
        <name>(2E)-4-hydroxy-3-methylbut-2-enyl diphosphate</name>
        <dbReference type="ChEBI" id="CHEBI:128753"/>
    </ligand>
</feature>
<evidence type="ECO:0000313" key="7">
    <source>
        <dbReference type="EMBL" id="RDJ23647.1"/>
    </source>
</evidence>
<feature type="binding site" evidence="5">
    <location>
        <position position="260"/>
    </location>
    <ligand>
        <name>(2E)-4-hydroxy-3-methylbut-2-enyl diphosphate</name>
        <dbReference type="ChEBI" id="CHEBI:128753"/>
    </ligand>
</feature>
<feature type="binding site" evidence="5">
    <location>
        <position position="260"/>
    </location>
    <ligand>
        <name>dimethylallyl diphosphate</name>
        <dbReference type="ChEBI" id="CHEBI:57623"/>
    </ligand>
</feature>
<dbReference type="InterPro" id="IPR003451">
    <property type="entry name" value="LytB/IspH"/>
</dbReference>
<feature type="binding site" evidence="5">
    <location>
        <position position="160"/>
    </location>
    <ligand>
        <name>dimethylallyl diphosphate</name>
        <dbReference type="ChEBI" id="CHEBI:57623"/>
    </ligand>
</feature>
<feature type="binding site" evidence="5">
    <location>
        <position position="76"/>
    </location>
    <ligand>
        <name>(2E)-4-hydroxy-3-methylbut-2-enyl diphosphate</name>
        <dbReference type="ChEBI" id="CHEBI:128753"/>
    </ligand>
</feature>
<keyword evidence="1 5" id="KW-0004">4Fe-4S</keyword>
<evidence type="ECO:0000256" key="4">
    <source>
        <dbReference type="ARBA" id="ARBA00023014"/>
    </source>
</evidence>
<comment type="catalytic activity">
    <reaction evidence="5">
        <text>isopentenyl diphosphate + 2 oxidized [2Fe-2S]-[ferredoxin] + H2O = (2E)-4-hydroxy-3-methylbut-2-enyl diphosphate + 2 reduced [2Fe-2S]-[ferredoxin] + 2 H(+)</text>
        <dbReference type="Rhea" id="RHEA:24488"/>
        <dbReference type="Rhea" id="RHEA-COMP:10000"/>
        <dbReference type="Rhea" id="RHEA-COMP:10001"/>
        <dbReference type="ChEBI" id="CHEBI:15377"/>
        <dbReference type="ChEBI" id="CHEBI:15378"/>
        <dbReference type="ChEBI" id="CHEBI:33737"/>
        <dbReference type="ChEBI" id="CHEBI:33738"/>
        <dbReference type="ChEBI" id="CHEBI:128753"/>
        <dbReference type="ChEBI" id="CHEBI:128769"/>
        <dbReference type="EC" id="1.17.7.4"/>
    </reaction>
</comment>
<feature type="binding site" evidence="5">
    <location>
        <position position="259"/>
    </location>
    <ligand>
        <name>(2E)-4-hydroxy-3-methylbut-2-enyl diphosphate</name>
        <dbReference type="ChEBI" id="CHEBI:128753"/>
    </ligand>
</feature>
<feature type="region of interest" description="Disordered" evidence="6">
    <location>
        <begin position="1"/>
        <end position="25"/>
    </location>
</feature>
<dbReference type="CDD" id="cd13944">
    <property type="entry name" value="lytB_ispH"/>
    <property type="match status" value="1"/>
</dbReference>
<comment type="similarity">
    <text evidence="5">Belongs to the IspH family.</text>
</comment>
<organism evidence="7 8">
    <name type="scientific">Bosea caraganae</name>
    <dbReference type="NCBI Taxonomy" id="2763117"/>
    <lineage>
        <taxon>Bacteria</taxon>
        <taxon>Pseudomonadati</taxon>
        <taxon>Pseudomonadota</taxon>
        <taxon>Alphaproteobacteria</taxon>
        <taxon>Hyphomicrobiales</taxon>
        <taxon>Boseaceae</taxon>
        <taxon>Bosea</taxon>
    </lineage>
</organism>
<reference evidence="8" key="1">
    <citation type="submission" date="2018-07" db="EMBL/GenBank/DDBJ databases">
        <authorList>
            <person name="Safronova V.I."/>
            <person name="Chirak E.R."/>
            <person name="Sazanova A.L."/>
        </authorList>
    </citation>
    <scope>NUCLEOTIDE SEQUENCE [LARGE SCALE GENOMIC DNA]</scope>
    <source>
        <strain evidence="8">RCAM04685</strain>
    </source>
</reference>
<dbReference type="NCBIfam" id="NF002190">
    <property type="entry name" value="PRK01045.1-4"/>
    <property type="match status" value="1"/>
</dbReference>
<keyword evidence="5" id="KW-0414">Isoprene biosynthesis</keyword>
<feature type="binding site" evidence="5">
    <location>
        <position position="304"/>
    </location>
    <ligand>
        <name>dimethylallyl diphosphate</name>
        <dbReference type="ChEBI" id="CHEBI:57623"/>
    </ligand>
</feature>
<keyword evidence="5 7" id="KW-0560">Oxidoreductase</keyword>
<keyword evidence="2 5" id="KW-0479">Metal-binding</keyword>
<dbReference type="Gene3D" id="3.40.50.11270">
    <property type="match status" value="1"/>
</dbReference>
<dbReference type="EC" id="1.17.7.4" evidence="5"/>
<feature type="binding site" evidence="5">
    <location>
        <position position="231"/>
    </location>
    <ligand>
        <name>[4Fe-4S] cluster</name>
        <dbReference type="ChEBI" id="CHEBI:49883"/>
    </ligand>
</feature>
<keyword evidence="4 5" id="KW-0411">Iron-sulfur</keyword>
<evidence type="ECO:0000256" key="6">
    <source>
        <dbReference type="SAM" id="MobiDB-lite"/>
    </source>
</evidence>
<feature type="binding site" evidence="5">
    <location>
        <position position="132"/>
    </location>
    <ligand>
        <name>[4Fe-4S] cluster</name>
        <dbReference type="ChEBI" id="CHEBI:49883"/>
    </ligand>
</feature>
<feature type="binding site" evidence="5">
    <location>
        <position position="76"/>
    </location>
    <ligand>
        <name>isopentenyl diphosphate</name>
        <dbReference type="ChEBI" id="CHEBI:128769"/>
    </ligand>
</feature>
<dbReference type="GO" id="GO:0051745">
    <property type="term" value="F:4-hydroxy-3-methylbut-2-enyl diphosphate reductase activity"/>
    <property type="evidence" value="ECO:0007669"/>
    <property type="project" value="UniProtKB-UniRule"/>
</dbReference>
<feature type="binding site" evidence="5">
    <location>
        <position position="304"/>
    </location>
    <ligand>
        <name>isopentenyl diphosphate</name>
        <dbReference type="ChEBI" id="CHEBI:128769"/>
    </ligand>
</feature>
<dbReference type="NCBIfam" id="TIGR00216">
    <property type="entry name" value="ispH_lytB"/>
    <property type="match status" value="1"/>
</dbReference>
<proteinExistence type="inferred from homology"/>
<dbReference type="UniPathway" id="UPA00059">
    <property type="reaction ID" value="UER00105"/>
</dbReference>
<sequence length="353" mass="38231">MLAPQRHRASLTSSASDRKKTATFSGAAKRVTKPPLDILLCAPRGFCAGVVRAIDAVEKALTLHGAPVYVRHEIVHNKYVVESLKRKGAVFVAELSEVPDTTRPVIFSAHGVPKSVPAEADQRALFAIDATCPLVTKVHREAEVHHKRGRHILLVGHAGHPEVIGTMGQLPPGAITLIETLDDVATLVPPEGVPLAYVTQTTLSVDDTRGIVEALQARFPALIAPHKEDICYATTNRQEAVKRVAPLVDGLLVVGSPNSSNSQRLREVAERAGCPHARLVLRTDEIDWSIFSDIRRLGITAGASAPEVLVEEIIDAFAERYEVRVETVSTADESVFFPLPRELRDQPAPTAAE</sequence>
<feature type="binding site" evidence="5">
    <location>
        <position position="76"/>
    </location>
    <ligand>
        <name>dimethylallyl diphosphate</name>
        <dbReference type="ChEBI" id="CHEBI:57623"/>
    </ligand>
</feature>
<feature type="binding site" evidence="5">
    <location>
        <position position="110"/>
    </location>
    <ligand>
        <name>(2E)-4-hydroxy-3-methylbut-2-enyl diphosphate</name>
        <dbReference type="ChEBI" id="CHEBI:128753"/>
    </ligand>
</feature>
<feature type="binding site" evidence="5">
    <location>
        <position position="261"/>
    </location>
    <ligand>
        <name>isopentenyl diphosphate</name>
        <dbReference type="ChEBI" id="CHEBI:128769"/>
    </ligand>
</feature>
<feature type="binding site" evidence="5">
    <location>
        <position position="160"/>
    </location>
    <ligand>
        <name>(2E)-4-hydroxy-3-methylbut-2-enyl diphosphate</name>
        <dbReference type="ChEBI" id="CHEBI:128753"/>
    </ligand>
</feature>
<feature type="binding site" evidence="5">
    <location>
        <position position="47"/>
    </location>
    <ligand>
        <name>[4Fe-4S] cluster</name>
        <dbReference type="ChEBI" id="CHEBI:49883"/>
    </ligand>
</feature>
<dbReference type="GO" id="GO:0051539">
    <property type="term" value="F:4 iron, 4 sulfur cluster binding"/>
    <property type="evidence" value="ECO:0007669"/>
    <property type="project" value="UniProtKB-UniRule"/>
</dbReference>
<feature type="binding site" evidence="5">
    <location>
        <position position="201"/>
    </location>
    <ligand>
        <name>(2E)-4-hydroxy-3-methylbut-2-enyl diphosphate</name>
        <dbReference type="ChEBI" id="CHEBI:128753"/>
    </ligand>
</feature>
<feature type="active site" description="Proton donor" evidence="5">
    <location>
        <position position="162"/>
    </location>
</feature>
<comment type="catalytic activity">
    <reaction evidence="5">
        <text>dimethylallyl diphosphate + 2 oxidized [2Fe-2S]-[ferredoxin] + H2O = (2E)-4-hydroxy-3-methylbut-2-enyl diphosphate + 2 reduced [2Fe-2S]-[ferredoxin] + 2 H(+)</text>
        <dbReference type="Rhea" id="RHEA:24825"/>
        <dbReference type="Rhea" id="RHEA-COMP:10000"/>
        <dbReference type="Rhea" id="RHEA-COMP:10001"/>
        <dbReference type="ChEBI" id="CHEBI:15377"/>
        <dbReference type="ChEBI" id="CHEBI:15378"/>
        <dbReference type="ChEBI" id="CHEBI:33737"/>
        <dbReference type="ChEBI" id="CHEBI:33738"/>
        <dbReference type="ChEBI" id="CHEBI:57623"/>
        <dbReference type="ChEBI" id="CHEBI:128753"/>
        <dbReference type="EC" id="1.17.7.4"/>
    </reaction>
</comment>
<comment type="pathway">
    <text evidence="5">Isoprenoid biosynthesis; isopentenyl diphosphate biosynthesis via DXP pathway; isopentenyl diphosphate from 1-deoxy-D-xylulose 5-phosphate: step 6/6.</text>
</comment>
<dbReference type="GO" id="GO:0019288">
    <property type="term" value="P:isopentenyl diphosphate biosynthetic process, methylerythritol 4-phosphate pathway"/>
    <property type="evidence" value="ECO:0007669"/>
    <property type="project" value="UniProtKB-UniRule"/>
</dbReference>
<feature type="binding site" evidence="5">
    <location>
        <position position="260"/>
    </location>
    <ligand>
        <name>isopentenyl diphosphate</name>
        <dbReference type="ChEBI" id="CHEBI:128769"/>
    </ligand>
</feature>
<evidence type="ECO:0000256" key="3">
    <source>
        <dbReference type="ARBA" id="ARBA00023004"/>
    </source>
</evidence>
<dbReference type="GO" id="GO:0050992">
    <property type="term" value="P:dimethylallyl diphosphate biosynthetic process"/>
    <property type="evidence" value="ECO:0007669"/>
    <property type="project" value="UniProtKB-UniRule"/>
</dbReference>
<comment type="caution">
    <text evidence="7">The sequence shown here is derived from an EMBL/GenBank/DDBJ whole genome shotgun (WGS) entry which is preliminary data.</text>
</comment>
<dbReference type="NCBIfam" id="NF002188">
    <property type="entry name" value="PRK01045.1-2"/>
    <property type="match status" value="1"/>
</dbReference>
<evidence type="ECO:0000256" key="5">
    <source>
        <dbReference type="HAMAP-Rule" id="MF_00191"/>
    </source>
</evidence>
<dbReference type="GO" id="GO:0016114">
    <property type="term" value="P:terpenoid biosynthetic process"/>
    <property type="evidence" value="ECO:0007669"/>
    <property type="project" value="UniProtKB-UniRule"/>
</dbReference>
<gene>
    <name evidence="5" type="primary">ispH</name>
    <name evidence="7" type="ORF">DWE98_16005</name>
</gene>
<feature type="binding site" evidence="5">
    <location>
        <position position="259"/>
    </location>
    <ligand>
        <name>isopentenyl diphosphate</name>
        <dbReference type="ChEBI" id="CHEBI:128769"/>
    </ligand>
</feature>
<evidence type="ECO:0000256" key="1">
    <source>
        <dbReference type="ARBA" id="ARBA00022485"/>
    </source>
</evidence>
<dbReference type="Proteomes" id="UP000255207">
    <property type="component" value="Unassembled WGS sequence"/>
</dbReference>
<feature type="binding site" evidence="5">
    <location>
        <position position="259"/>
    </location>
    <ligand>
        <name>dimethylallyl diphosphate</name>
        <dbReference type="ChEBI" id="CHEBI:57623"/>
    </ligand>
</feature>
<protein>
    <recommendedName>
        <fullName evidence="5">4-hydroxy-3-methylbut-2-enyl diphosphate reductase</fullName>
        <shortName evidence="5">HMBPP reductase</shortName>
        <ecNumber evidence="5">1.17.7.4</ecNumber>
    </recommendedName>
</protein>
<dbReference type="OrthoDB" id="9804068at2"/>
<feature type="binding site" evidence="5">
    <location>
        <position position="160"/>
    </location>
    <ligand>
        <name>isopentenyl diphosphate</name>
        <dbReference type="ChEBI" id="CHEBI:128769"/>
    </ligand>
</feature>
<dbReference type="PANTHER" id="PTHR30426:SF0">
    <property type="entry name" value="4-HYDROXY-3-METHYLBUT-2-ENYL DIPHOSPHATE REDUCTASE"/>
    <property type="match status" value="1"/>
</dbReference>
<evidence type="ECO:0000313" key="8">
    <source>
        <dbReference type="Proteomes" id="UP000255207"/>
    </source>
</evidence>
<dbReference type="GO" id="GO:0046872">
    <property type="term" value="F:metal ion binding"/>
    <property type="evidence" value="ECO:0007669"/>
    <property type="project" value="UniProtKB-KW"/>
</dbReference>
<dbReference type="EMBL" id="QQTP01000008">
    <property type="protein sequence ID" value="RDJ23647.1"/>
    <property type="molecule type" value="Genomic_DNA"/>
</dbReference>
<dbReference type="HAMAP" id="MF_00191">
    <property type="entry name" value="IspH"/>
    <property type="match status" value="1"/>
</dbReference>
<evidence type="ECO:0000256" key="2">
    <source>
        <dbReference type="ARBA" id="ARBA00022723"/>
    </source>
</evidence>
<feature type="binding site" evidence="5">
    <location>
        <position position="304"/>
    </location>
    <ligand>
        <name>(2E)-4-hydroxy-3-methylbut-2-enyl diphosphate</name>
        <dbReference type="ChEBI" id="CHEBI:128753"/>
    </ligand>
</feature>
<dbReference type="Pfam" id="PF02401">
    <property type="entry name" value="LYTB"/>
    <property type="match status" value="1"/>
</dbReference>
<feature type="binding site" evidence="5">
    <location>
        <position position="261"/>
    </location>
    <ligand>
        <name>dimethylallyl diphosphate</name>
        <dbReference type="ChEBI" id="CHEBI:57623"/>
    </ligand>
</feature>
<comment type="function">
    <text evidence="5">Catalyzes the conversion of 1-hydroxy-2-methyl-2-(E)-butenyl 4-diphosphate (HMBPP) into a mixture of isopentenyl diphosphate (IPP) and dimethylallyl diphosphate (DMAPP). Acts in the terminal step of the DOXP/MEP pathway for isoprenoid precursor biosynthesis.</text>
</comment>
<dbReference type="AlphaFoldDB" id="A0A370L4B7"/>
<dbReference type="UniPathway" id="UPA00056">
    <property type="reaction ID" value="UER00097"/>
</dbReference>
<feature type="binding site" evidence="5">
    <location>
        <position position="110"/>
    </location>
    <ligand>
        <name>isopentenyl diphosphate</name>
        <dbReference type="ChEBI" id="CHEBI:128769"/>
    </ligand>
</feature>
<comment type="pathway">
    <text evidence="5">Isoprenoid biosynthesis; dimethylallyl diphosphate biosynthesis; dimethylallyl diphosphate from (2E)-4-hydroxy-3-methylbutenyl diphosphate: step 1/1.</text>
</comment>
<keyword evidence="3 5" id="KW-0408">Iron</keyword>
<name>A0A370L4B7_9HYPH</name>
<dbReference type="Gene3D" id="3.40.1010.20">
    <property type="entry name" value="4-hydroxy-3-methylbut-2-enyl diphosphate reductase, catalytic domain"/>
    <property type="match status" value="2"/>
</dbReference>
<feature type="binding site" evidence="5">
    <location>
        <position position="110"/>
    </location>
    <ligand>
        <name>dimethylallyl diphosphate</name>
        <dbReference type="ChEBI" id="CHEBI:57623"/>
    </ligand>
</feature>
<comment type="cofactor">
    <cofactor evidence="5">
        <name>[4Fe-4S] cluster</name>
        <dbReference type="ChEBI" id="CHEBI:49883"/>
    </cofactor>
    <text evidence="5">Binds 1 [4Fe-4S] cluster per subunit.</text>
</comment>
<keyword evidence="8" id="KW-1185">Reference proteome</keyword>
<accession>A0A370L4B7</accession>
<dbReference type="PANTHER" id="PTHR30426">
    <property type="entry name" value="4-HYDROXY-3-METHYLBUT-2-ENYL DIPHOSPHATE REDUCTASE"/>
    <property type="match status" value="1"/>
</dbReference>